<keyword evidence="2" id="KW-1185">Reference proteome</keyword>
<dbReference type="GeneID" id="109717116"/>
<reference evidence="2" key="1">
    <citation type="journal article" date="2015" name="Nat. Genet.">
        <title>The pineapple genome and the evolution of CAM photosynthesis.</title>
        <authorList>
            <person name="Ming R."/>
            <person name="VanBuren R."/>
            <person name="Wai C.M."/>
            <person name="Tang H."/>
            <person name="Schatz M.C."/>
            <person name="Bowers J.E."/>
            <person name="Lyons E."/>
            <person name="Wang M.L."/>
            <person name="Chen J."/>
            <person name="Biggers E."/>
            <person name="Zhang J."/>
            <person name="Huang L."/>
            <person name="Zhang L."/>
            <person name="Miao W."/>
            <person name="Zhang J."/>
            <person name="Ye Z."/>
            <person name="Miao C."/>
            <person name="Lin Z."/>
            <person name="Wang H."/>
            <person name="Zhou H."/>
            <person name="Yim W.C."/>
            <person name="Priest H.D."/>
            <person name="Zheng C."/>
            <person name="Woodhouse M."/>
            <person name="Edger P.P."/>
            <person name="Guyot R."/>
            <person name="Guo H.B."/>
            <person name="Guo H."/>
            <person name="Zheng G."/>
            <person name="Singh R."/>
            <person name="Sharma A."/>
            <person name="Min X."/>
            <person name="Zheng Y."/>
            <person name="Lee H."/>
            <person name="Gurtowski J."/>
            <person name="Sedlazeck F.J."/>
            <person name="Harkess A."/>
            <person name="McKain M.R."/>
            <person name="Liao Z."/>
            <person name="Fang J."/>
            <person name="Liu J."/>
            <person name="Zhang X."/>
            <person name="Zhang Q."/>
            <person name="Hu W."/>
            <person name="Qin Y."/>
            <person name="Wang K."/>
            <person name="Chen L.Y."/>
            <person name="Shirley N."/>
            <person name="Lin Y.R."/>
            <person name="Liu L.Y."/>
            <person name="Hernandez A.G."/>
            <person name="Wright C.L."/>
            <person name="Bulone V."/>
            <person name="Tuskan G.A."/>
            <person name="Heath K."/>
            <person name="Zee F."/>
            <person name="Moore P.H."/>
            <person name="Sunkar R."/>
            <person name="Leebens-Mack J.H."/>
            <person name="Mockler T."/>
            <person name="Bennetzen J.L."/>
            <person name="Freeling M."/>
            <person name="Sankoff D."/>
            <person name="Paterson A.H."/>
            <person name="Zhu X."/>
            <person name="Yang X."/>
            <person name="Smith J.A."/>
            <person name="Cushman J.C."/>
            <person name="Paull R.E."/>
            <person name="Yu Q."/>
        </authorList>
    </citation>
    <scope>NUCLEOTIDE SEQUENCE [LARGE SCALE GENOMIC DNA]</scope>
    <source>
        <strain evidence="2">cv. F153</strain>
    </source>
</reference>
<dbReference type="OrthoDB" id="693592at2759"/>
<evidence type="ECO:0000313" key="3">
    <source>
        <dbReference type="RefSeq" id="XP_020098382.1"/>
    </source>
</evidence>
<name>A0A6P5FRR0_ANACO</name>
<evidence type="ECO:0000313" key="2">
    <source>
        <dbReference type="Proteomes" id="UP000515123"/>
    </source>
</evidence>
<dbReference type="Pfam" id="PF26138">
    <property type="entry name" value="DUF8040"/>
    <property type="match status" value="1"/>
</dbReference>
<dbReference type="AlphaFoldDB" id="A0A6P5FRR0"/>
<sequence length="200" mass="23323">MVRDIGFLSGSRNMSLEEIVAMFLYTLAHHQKNRTIANYFDRSGETVSRQFNLCLMAILKLHGKLLKSPEPISNDCTDENWKDFKNCLGALDGTFIKLKVPAKDKARHRTRKSDLATDVLGCRIIMACALLHNLIRRYMHRDPIEEDYEVEEEEETYEEEDIENGVEFITTVETSDEWTNFRNTLAQEMFNSWRARSLNH</sequence>
<protein>
    <submittedName>
        <fullName evidence="3">Uncharacterized protein LOC109717116</fullName>
    </submittedName>
</protein>
<gene>
    <name evidence="3" type="primary">LOC109717116</name>
</gene>
<dbReference type="Proteomes" id="UP000515123">
    <property type="component" value="Linkage group 11"/>
</dbReference>
<dbReference type="RefSeq" id="XP_020098382.1">
    <property type="nucleotide sequence ID" value="XM_020242793.1"/>
</dbReference>
<feature type="domain" description="DUF8040" evidence="1">
    <location>
        <begin position="3"/>
        <end position="59"/>
    </location>
</feature>
<dbReference type="PANTHER" id="PTHR22930">
    <property type="match status" value="1"/>
</dbReference>
<dbReference type="PANTHER" id="PTHR22930:SF293">
    <property type="entry name" value="PROTEIN ALP1-LIKE"/>
    <property type="match status" value="1"/>
</dbReference>
<evidence type="ECO:0000259" key="1">
    <source>
        <dbReference type="Pfam" id="PF26138"/>
    </source>
</evidence>
<dbReference type="InterPro" id="IPR058353">
    <property type="entry name" value="DUF8040"/>
</dbReference>
<reference evidence="3" key="2">
    <citation type="submission" date="2025-08" db="UniProtKB">
        <authorList>
            <consortium name="RefSeq"/>
        </authorList>
    </citation>
    <scope>IDENTIFICATION</scope>
    <source>
        <tissue evidence="3">Leaf</tissue>
    </source>
</reference>
<dbReference type="InterPro" id="IPR045249">
    <property type="entry name" value="HARBI1-like"/>
</dbReference>
<proteinExistence type="predicted"/>
<organism evidence="2 3">
    <name type="scientific">Ananas comosus</name>
    <name type="common">Pineapple</name>
    <name type="synonym">Ananas ananas</name>
    <dbReference type="NCBI Taxonomy" id="4615"/>
    <lineage>
        <taxon>Eukaryota</taxon>
        <taxon>Viridiplantae</taxon>
        <taxon>Streptophyta</taxon>
        <taxon>Embryophyta</taxon>
        <taxon>Tracheophyta</taxon>
        <taxon>Spermatophyta</taxon>
        <taxon>Magnoliopsida</taxon>
        <taxon>Liliopsida</taxon>
        <taxon>Poales</taxon>
        <taxon>Bromeliaceae</taxon>
        <taxon>Bromelioideae</taxon>
        <taxon>Ananas</taxon>
    </lineage>
</organism>
<accession>A0A6P5FRR0</accession>